<dbReference type="PANTHER" id="PTHR24099">
    <property type="entry name" value="E3 UBIQUITIN-PROTEIN LIGASE TRIM36-RELATED"/>
    <property type="match status" value="1"/>
</dbReference>
<dbReference type="PANTHER" id="PTHR24099:SF11">
    <property type="entry name" value="FIBRONECTIN TYPE III DOMAIN-CONTAINING 3BA-RELATED"/>
    <property type="match status" value="1"/>
</dbReference>
<organism evidence="2 3">
    <name type="scientific">Lutispora saccharofermentans</name>
    <dbReference type="NCBI Taxonomy" id="3024236"/>
    <lineage>
        <taxon>Bacteria</taxon>
        <taxon>Bacillati</taxon>
        <taxon>Bacillota</taxon>
        <taxon>Clostridia</taxon>
        <taxon>Lutisporales</taxon>
        <taxon>Lutisporaceae</taxon>
        <taxon>Lutispora</taxon>
    </lineage>
</organism>
<feature type="domain" description="Fibronectin type-III" evidence="1">
    <location>
        <begin position="566"/>
        <end position="648"/>
    </location>
</feature>
<feature type="domain" description="Fibronectin type-III" evidence="1">
    <location>
        <begin position="213"/>
        <end position="310"/>
    </location>
</feature>
<dbReference type="InterPro" id="IPR050617">
    <property type="entry name" value="E3_ligase_FN3/SPRY"/>
</dbReference>
<dbReference type="PROSITE" id="PS50853">
    <property type="entry name" value="FN3"/>
    <property type="match status" value="5"/>
</dbReference>
<feature type="domain" description="Fibronectin type-III" evidence="1">
    <location>
        <begin position="480"/>
        <end position="562"/>
    </location>
</feature>
<name>A0ABT1NC25_9FIRM</name>
<comment type="caution">
    <text evidence="2">The sequence shown here is derived from an EMBL/GenBank/DDBJ whole genome shotgun (WGS) entry which is preliminary data.</text>
</comment>
<reference evidence="2 3" key="1">
    <citation type="submission" date="2021-10" db="EMBL/GenBank/DDBJ databases">
        <title>Lutispora strain m25 sp. nov., a thermophilic, non-spore-forming bacterium isolated from a lab-scale methanogenic bioreactor digesting anaerobic sludge.</title>
        <authorList>
            <person name="El Houari A."/>
            <person name="Mcdonald J."/>
        </authorList>
    </citation>
    <scope>NUCLEOTIDE SEQUENCE [LARGE SCALE GENOMIC DNA]</scope>
    <source>
        <strain evidence="3">m25</strain>
    </source>
</reference>
<evidence type="ECO:0000313" key="3">
    <source>
        <dbReference type="Proteomes" id="UP001651880"/>
    </source>
</evidence>
<dbReference type="SUPFAM" id="SSF49265">
    <property type="entry name" value="Fibronectin type III"/>
    <property type="match status" value="4"/>
</dbReference>
<dbReference type="InterPro" id="IPR013783">
    <property type="entry name" value="Ig-like_fold"/>
</dbReference>
<dbReference type="InterPro" id="IPR003961">
    <property type="entry name" value="FN3_dom"/>
</dbReference>
<dbReference type="Gene3D" id="2.60.40.10">
    <property type="entry name" value="Immunoglobulins"/>
    <property type="match status" value="7"/>
</dbReference>
<dbReference type="SMART" id="SM00060">
    <property type="entry name" value="FN3"/>
    <property type="match status" value="7"/>
</dbReference>
<evidence type="ECO:0000313" key="2">
    <source>
        <dbReference type="EMBL" id="MCQ1528810.1"/>
    </source>
</evidence>
<dbReference type="Pfam" id="PF00041">
    <property type="entry name" value="fn3"/>
    <property type="match status" value="4"/>
</dbReference>
<keyword evidence="3" id="KW-1185">Reference proteome</keyword>
<sequence length="796" mass="86130">MRGNEYGVRAYLKVIRQLKNQSPTLTITQPTSNSPLSEADTAFVPSISVSDPDDDTLTCKYYIDAETTPRDTKMATSTKTAKTVNFNSINIGTLTEGNHTMKFEVSDGKAAAVTASVAFKVDKTPPTLGTVTFSSTMTGITISGTATDSIAGMDPYPYKYTVSTKAATSWVTATTYTQTGLSPNTQYTATFEARDIKAHIAKKTQNIYTKAEVPSKVTVNNPTSYTLDVSVTDGNPAATQYQISLNNNTKYVTPEGTLTSSPVWITLSGKKITVKGLSPSTAYTFQVKAKNGDGVETTQSSGVSGTTLIAPPAAPANIIATATDKTITVSWEGAATATGYDIEADGVIIDRGTSTTFTHTNLYPGTPHTYRVRGKNAGGPGSFSAPISKSTLPSKPEVPANIKAIPQSTSVTVTWNNVPGATGYDIEVDGVQVNNGPNTNYIHGSLTPGTNHTYRVRSVNAGDKSDWSSPVATTTLVDSTPVPVNLKAEPSYNQIKVTWSAVDGATGYEVEVDGIRIDNGANTTYIHKNLIPDTQHMYRVRAKKNSVISDWSAAVISTTLIEAFGTPMNFRADADDTFVILTWDPVADATSYELEIDGVVMDNGMETICIHEGLLPSSEHSYRIRAKNEEKTSEWSQILNITTYVLPSPKDFTATVTENSIKTVWEEVYEAASYDLEFDGSIISDIRTAEYESTGLLPNTQHTMRVRAIGQNGSSNWSEKLTKSTFFNGFNTPHISGLARRTSVYLMWNPMDEAIAYDIEIDGQIIEDIADTSYLHNSLVQGTEHSYKVRAKYESK</sequence>
<evidence type="ECO:0000259" key="1">
    <source>
        <dbReference type="PROSITE" id="PS50853"/>
    </source>
</evidence>
<dbReference type="InterPro" id="IPR036116">
    <property type="entry name" value="FN3_sf"/>
</dbReference>
<feature type="domain" description="Fibronectin type-III" evidence="1">
    <location>
        <begin position="311"/>
        <end position="394"/>
    </location>
</feature>
<dbReference type="RefSeq" id="WP_255226326.1">
    <property type="nucleotide sequence ID" value="NZ_JAJEKE010000002.1"/>
</dbReference>
<dbReference type="EMBL" id="JAJEKE010000002">
    <property type="protein sequence ID" value="MCQ1528810.1"/>
    <property type="molecule type" value="Genomic_DNA"/>
</dbReference>
<dbReference type="CDD" id="cd00063">
    <property type="entry name" value="FN3"/>
    <property type="match status" value="5"/>
</dbReference>
<protein>
    <submittedName>
        <fullName evidence="2">Fibronectin type III domain-containing protein</fullName>
    </submittedName>
</protein>
<feature type="domain" description="Fibronectin type-III" evidence="1">
    <location>
        <begin position="395"/>
        <end position="478"/>
    </location>
</feature>
<gene>
    <name evidence="2" type="ORF">LJD61_04515</name>
</gene>
<proteinExistence type="predicted"/>
<dbReference type="Proteomes" id="UP001651880">
    <property type="component" value="Unassembled WGS sequence"/>
</dbReference>
<accession>A0ABT1NC25</accession>